<feature type="domain" description="Glycosyltransferase subfamily 4-like N-terminal" evidence="1">
    <location>
        <begin position="18"/>
        <end position="168"/>
    </location>
</feature>
<dbReference type="PANTHER" id="PTHR12526:SF638">
    <property type="entry name" value="SPORE COAT PROTEIN SA"/>
    <property type="match status" value="1"/>
</dbReference>
<dbReference type="SUPFAM" id="SSF53756">
    <property type="entry name" value="UDP-Glycosyltransferase/glycogen phosphorylase"/>
    <property type="match status" value="1"/>
</dbReference>
<evidence type="ECO:0000313" key="3">
    <source>
        <dbReference type="Proteomes" id="UP001057498"/>
    </source>
</evidence>
<dbReference type="Pfam" id="PF13692">
    <property type="entry name" value="Glyco_trans_1_4"/>
    <property type="match status" value="1"/>
</dbReference>
<dbReference type="PANTHER" id="PTHR12526">
    <property type="entry name" value="GLYCOSYLTRANSFERASE"/>
    <property type="match status" value="1"/>
</dbReference>
<dbReference type="EMBL" id="AP025730">
    <property type="protein sequence ID" value="BDI04345.1"/>
    <property type="molecule type" value="Genomic_DNA"/>
</dbReference>
<dbReference type="CDD" id="cd03808">
    <property type="entry name" value="GT4_CapM-like"/>
    <property type="match status" value="1"/>
</dbReference>
<dbReference type="Gene3D" id="3.40.50.2000">
    <property type="entry name" value="Glycogen Phosphorylase B"/>
    <property type="match status" value="2"/>
</dbReference>
<reference evidence="2" key="1">
    <citation type="submission" date="2022-04" db="EMBL/GenBank/DDBJ databases">
        <title>Whole genome sequence of Sphaerotilus sp. FB-5.</title>
        <authorList>
            <person name="Takeda M."/>
            <person name="Narihara S."/>
            <person name="Akimoto M."/>
            <person name="Akimoto R."/>
            <person name="Nishiyashiki S."/>
            <person name="Murakami T."/>
        </authorList>
    </citation>
    <scope>NUCLEOTIDE SEQUENCE</scope>
    <source>
        <strain evidence="2">FB-5</strain>
    </source>
</reference>
<sequence>MRIAVISNTSWYLVNFRRNLMLALMADGHEVIAVSPEDEYTTHLISSGIRHEAVPLSGSGTQWLTELRSVLCLRRVFQNNRVDVVLSNTPKGNLYSAIACMSLGIRFIPNVSGLGRAFIQTSFVTRIARLLYRLTFRYAHRVFFQNLDDQDIFLRSGLVLPGRYERLPGSGVDVDRFCAAPWVERDTDAPVFLLVARMLWDKGVGEFIDAARLVRGKYPMSTFHLLGAADSDNPASIGRDQIDAWQAEGIVRYLGKTDDVRPHIAHADAVVLPSYREGVPRTLLEAAAMARPVITTDAPGCKDTVIDGQTGLRCKARDAPGLASAMLRFAAMDKASRVGMGERGRARVVREFDEQIVIDRYREALASLQR</sequence>
<organism evidence="2 3">
    <name type="scientific">Sphaerotilus microaerophilus</name>
    <dbReference type="NCBI Taxonomy" id="2914710"/>
    <lineage>
        <taxon>Bacteria</taxon>
        <taxon>Pseudomonadati</taxon>
        <taxon>Pseudomonadota</taxon>
        <taxon>Betaproteobacteria</taxon>
        <taxon>Burkholderiales</taxon>
        <taxon>Sphaerotilaceae</taxon>
        <taxon>Sphaerotilus</taxon>
    </lineage>
</organism>
<protein>
    <submittedName>
        <fullName evidence="2">Glycosyl transferase</fullName>
    </submittedName>
</protein>
<dbReference type="RefSeq" id="WP_251972474.1">
    <property type="nucleotide sequence ID" value="NZ_AP025730.1"/>
</dbReference>
<dbReference type="InterPro" id="IPR028098">
    <property type="entry name" value="Glyco_trans_4-like_N"/>
</dbReference>
<gene>
    <name evidence="2" type="ORF">CATMQ487_13150</name>
</gene>
<accession>A0ABN6PKK4</accession>
<dbReference type="Pfam" id="PF13579">
    <property type="entry name" value="Glyco_trans_4_4"/>
    <property type="match status" value="1"/>
</dbReference>
<evidence type="ECO:0000259" key="1">
    <source>
        <dbReference type="Pfam" id="PF13579"/>
    </source>
</evidence>
<name>A0ABN6PKK4_9BURK</name>
<keyword evidence="3" id="KW-1185">Reference proteome</keyword>
<keyword evidence="2" id="KW-0808">Transferase</keyword>
<dbReference type="Proteomes" id="UP001057498">
    <property type="component" value="Chromosome"/>
</dbReference>
<dbReference type="GO" id="GO:0016740">
    <property type="term" value="F:transferase activity"/>
    <property type="evidence" value="ECO:0007669"/>
    <property type="project" value="UniProtKB-KW"/>
</dbReference>
<proteinExistence type="predicted"/>
<evidence type="ECO:0000313" key="2">
    <source>
        <dbReference type="EMBL" id="BDI04345.1"/>
    </source>
</evidence>